<evidence type="ECO:0000256" key="1">
    <source>
        <dbReference type="ARBA" id="ARBA00022722"/>
    </source>
</evidence>
<dbReference type="Pfam" id="PF12705">
    <property type="entry name" value="PDDEXK_1"/>
    <property type="match status" value="1"/>
</dbReference>
<dbReference type="Proteomes" id="UP000725649">
    <property type="component" value="Unassembled WGS sequence"/>
</dbReference>
<dbReference type="EMBL" id="SUVG01000002">
    <property type="protein sequence ID" value="MBE6420927.1"/>
    <property type="molecule type" value="Genomic_DNA"/>
</dbReference>
<evidence type="ECO:0000256" key="3">
    <source>
        <dbReference type="ARBA" id="ARBA00022763"/>
    </source>
</evidence>
<dbReference type="PANTHER" id="PTHR30591">
    <property type="entry name" value="RECBCD ENZYME SUBUNIT RECC"/>
    <property type="match status" value="1"/>
</dbReference>
<keyword evidence="2" id="KW-0547">Nucleotide-binding</keyword>
<sequence>MAYDNKGFRHKRLASFVFALKNVIIKKATLFYYFYQVFMELFYAHYPSLEKSFLRFVRTRRQSPLEKWLIVCSSSFLSKRLSAELAKEYGAVANLHFATPSSLLRQLDSEMGAALPEFPQDNLRDFLIKEILAEPGLNRYPVSRGFVQALKASLRDLADAQVDVEVWEEYLQTLPAETLPEEKERLCWLAKVYRRYQECEAKVPGFRPYQQMFERALGQVENSPFLREFKQIVFYGFYDMPGRQQEFFKHICSVYSPAVFAPYKDHAAYRFAEKFFRSNWLGISKTAQNVDQDDFGVLGASGKSLFEARAGESCAGVEVWSAPDARGELFFVAKEILRLVEKEGYHFSDIAVLARNTAPYQDEIRRAFKQNFIPLDASFSYSLRHLSLGIFCFNLFSLLARGWERNDVLSVVSSPYFKYAYKKNWRKLINKSLVSRDFTQWKDLLPQTQHYDPELMTWLENCKKGLEDLNKARSWTDASAAAVSFLKDNVAEQNLTPRETDIFRTVCEKISSLQRYAVMRPDCREGEFLPELTDALLSLSFNEAESVRGGVTFTDAVRGRGLRYKVVFLLGLNEKSFPMSVPEDPVLRDYYRYILRDGLGYWINQKVERFDEERLLFFSAVTTASQKLYALYARGTEDGKNMVPSVFLAELARVCCIDWQNKQAPRISGRLAERIASFPSGFLTEAELSYSLSLHPQTAEEKYLQAGLLTEAKKRSLACALALNRTGNLTAYDGQISSGEDFLERINKKKGFSCTALQSLAACPLKYFFEKGLHLREEDPLSRQELAPNYRGTVYHKILQNFYTELLRLGITNNTLFSGAETYLERAVSSSYTLCSYKEFGLYPVVWQVILEEICAQLRAFIADDLFTQGPYIPSYFEKEFCVFAPEELPFKINGVIDRVDVDEKSKTFLVMDYKSSKKGTKDLANDFFNKLIFQPFLYVWAAQHMEEFVSLKPAGSGLLSIKDGFSRQDLPFSRWEDMRPQAEKLLTALVNLIKEGNFFLNNEHKKVCDYCPFASICRRDAFRPLMRARKSDGHKKIKEICQAWK</sequence>
<keyword evidence="1" id="KW-0540">Nuclease</keyword>
<evidence type="ECO:0000256" key="2">
    <source>
        <dbReference type="ARBA" id="ARBA00022741"/>
    </source>
</evidence>
<gene>
    <name evidence="11" type="ORF">E7027_02115</name>
</gene>
<dbReference type="InterPro" id="IPR027417">
    <property type="entry name" value="P-loop_NTPase"/>
</dbReference>
<evidence type="ECO:0000256" key="8">
    <source>
        <dbReference type="ARBA" id="ARBA00023125"/>
    </source>
</evidence>
<name>A0A928HIB9_9BACT</name>
<keyword evidence="3" id="KW-0227">DNA damage</keyword>
<dbReference type="Gene3D" id="3.40.50.300">
    <property type="entry name" value="P-loop containing nucleotide triphosphate hydrolases"/>
    <property type="match status" value="2"/>
</dbReference>
<proteinExistence type="predicted"/>
<keyword evidence="6" id="KW-0269">Exonuclease</keyword>
<keyword evidence="4" id="KW-0378">Hydrolase</keyword>
<evidence type="ECO:0000256" key="5">
    <source>
        <dbReference type="ARBA" id="ARBA00022806"/>
    </source>
</evidence>
<evidence type="ECO:0000256" key="9">
    <source>
        <dbReference type="ARBA" id="ARBA00023204"/>
    </source>
</evidence>
<feature type="domain" description="PD-(D/E)XK endonuclease-like" evidence="10">
    <location>
        <begin position="752"/>
        <end position="1019"/>
    </location>
</feature>
<organism evidence="11 12">
    <name type="scientific">Candidatus Avelusimicrobium gallicola</name>
    <dbReference type="NCBI Taxonomy" id="2562704"/>
    <lineage>
        <taxon>Bacteria</taxon>
        <taxon>Pseudomonadati</taxon>
        <taxon>Elusimicrobiota</taxon>
        <taxon>Elusimicrobia</taxon>
        <taxon>Elusimicrobiales</taxon>
        <taxon>Elusimicrobiaceae</taxon>
        <taxon>Candidatus Avelusimicrobium</taxon>
    </lineage>
</organism>
<evidence type="ECO:0000256" key="4">
    <source>
        <dbReference type="ARBA" id="ARBA00022801"/>
    </source>
</evidence>
<dbReference type="GO" id="GO:0006310">
    <property type="term" value="P:DNA recombination"/>
    <property type="evidence" value="ECO:0007669"/>
    <property type="project" value="TreeGrafter"/>
</dbReference>
<reference evidence="11" key="1">
    <citation type="submission" date="2019-04" db="EMBL/GenBank/DDBJ databases">
        <title>Evolution of Biomass-Degrading Anaerobic Consortia Revealed by Metagenomics.</title>
        <authorList>
            <person name="Peng X."/>
        </authorList>
    </citation>
    <scope>NUCLEOTIDE SEQUENCE</scope>
    <source>
        <strain evidence="11">SIG66</strain>
    </source>
</reference>
<evidence type="ECO:0000256" key="6">
    <source>
        <dbReference type="ARBA" id="ARBA00022839"/>
    </source>
</evidence>
<evidence type="ECO:0000259" key="10">
    <source>
        <dbReference type="Pfam" id="PF12705"/>
    </source>
</evidence>
<evidence type="ECO:0000313" key="11">
    <source>
        <dbReference type="EMBL" id="MBE6420927.1"/>
    </source>
</evidence>
<dbReference type="GO" id="GO:0005524">
    <property type="term" value="F:ATP binding"/>
    <property type="evidence" value="ECO:0007669"/>
    <property type="project" value="UniProtKB-KW"/>
</dbReference>
<protein>
    <recommendedName>
        <fullName evidence="10">PD-(D/E)XK endonuclease-like domain-containing protein</fullName>
    </recommendedName>
</protein>
<dbReference type="Gene3D" id="3.90.320.10">
    <property type="match status" value="1"/>
</dbReference>
<dbReference type="GO" id="GO:0006281">
    <property type="term" value="P:DNA repair"/>
    <property type="evidence" value="ECO:0007669"/>
    <property type="project" value="UniProtKB-KW"/>
</dbReference>
<dbReference type="SUPFAM" id="SSF52980">
    <property type="entry name" value="Restriction endonuclease-like"/>
    <property type="match status" value="1"/>
</dbReference>
<keyword evidence="8" id="KW-0238">DNA-binding</keyword>
<dbReference type="SUPFAM" id="SSF52540">
    <property type="entry name" value="P-loop containing nucleoside triphosphate hydrolases"/>
    <property type="match status" value="2"/>
</dbReference>
<dbReference type="GO" id="GO:0004527">
    <property type="term" value="F:exonuclease activity"/>
    <property type="evidence" value="ECO:0007669"/>
    <property type="project" value="UniProtKB-KW"/>
</dbReference>
<keyword evidence="7" id="KW-0067">ATP-binding</keyword>
<evidence type="ECO:0000256" key="7">
    <source>
        <dbReference type="ARBA" id="ARBA00022840"/>
    </source>
</evidence>
<dbReference type="InterPro" id="IPR011604">
    <property type="entry name" value="PDDEXK-like_dom_sf"/>
</dbReference>
<dbReference type="GO" id="GO:0004386">
    <property type="term" value="F:helicase activity"/>
    <property type="evidence" value="ECO:0007669"/>
    <property type="project" value="UniProtKB-KW"/>
</dbReference>
<keyword evidence="9" id="KW-0234">DNA repair</keyword>
<keyword evidence="5" id="KW-0347">Helicase</keyword>
<dbReference type="GO" id="GO:0003677">
    <property type="term" value="F:DNA binding"/>
    <property type="evidence" value="ECO:0007669"/>
    <property type="project" value="UniProtKB-KW"/>
</dbReference>
<evidence type="ECO:0000313" key="12">
    <source>
        <dbReference type="Proteomes" id="UP000725649"/>
    </source>
</evidence>
<dbReference type="AlphaFoldDB" id="A0A928HIB9"/>
<dbReference type="InterPro" id="IPR038726">
    <property type="entry name" value="PDDEXK_AddAB-type"/>
</dbReference>
<dbReference type="InterPro" id="IPR011335">
    <property type="entry name" value="Restrct_endonuc-II-like"/>
</dbReference>
<comment type="caution">
    <text evidence="11">The sequence shown here is derived from an EMBL/GenBank/DDBJ whole genome shotgun (WGS) entry which is preliminary data.</text>
</comment>
<accession>A0A928HIB9</accession>
<dbReference type="PANTHER" id="PTHR30591:SF1">
    <property type="entry name" value="RECBCD ENZYME SUBUNIT RECC"/>
    <property type="match status" value="1"/>
</dbReference>